<proteinExistence type="predicted"/>
<accession>A0A841BRU6</accession>
<evidence type="ECO:0000313" key="1">
    <source>
        <dbReference type="EMBL" id="MBB5870964.1"/>
    </source>
</evidence>
<evidence type="ECO:0000313" key="2">
    <source>
        <dbReference type="Proteomes" id="UP000587527"/>
    </source>
</evidence>
<keyword evidence="2" id="KW-1185">Reference proteome</keyword>
<reference evidence="1 2" key="1">
    <citation type="submission" date="2020-08" db="EMBL/GenBank/DDBJ databases">
        <title>Sequencing the genomes of 1000 actinobacteria strains.</title>
        <authorList>
            <person name="Klenk H.-P."/>
        </authorList>
    </citation>
    <scope>NUCLEOTIDE SEQUENCE [LARGE SCALE GENOMIC DNA]</scope>
    <source>
        <strain evidence="1 2">DSM 45362</strain>
    </source>
</reference>
<organism evidence="1 2">
    <name type="scientific">Allocatelliglobosispora scoriae</name>
    <dbReference type="NCBI Taxonomy" id="643052"/>
    <lineage>
        <taxon>Bacteria</taxon>
        <taxon>Bacillati</taxon>
        <taxon>Actinomycetota</taxon>
        <taxon>Actinomycetes</taxon>
        <taxon>Micromonosporales</taxon>
        <taxon>Micromonosporaceae</taxon>
        <taxon>Allocatelliglobosispora</taxon>
    </lineage>
</organism>
<dbReference type="AlphaFoldDB" id="A0A841BRU6"/>
<dbReference type="Proteomes" id="UP000587527">
    <property type="component" value="Unassembled WGS sequence"/>
</dbReference>
<name>A0A841BRU6_9ACTN</name>
<dbReference type="Pfam" id="PF18944">
    <property type="entry name" value="DUF5691"/>
    <property type="match status" value="1"/>
</dbReference>
<comment type="caution">
    <text evidence="1">The sequence shown here is derived from an EMBL/GenBank/DDBJ whole genome shotgun (WGS) entry which is preliminary data.</text>
</comment>
<protein>
    <recommendedName>
        <fullName evidence="3">HEAT repeat domain-containing protein</fullName>
    </recommendedName>
</protein>
<dbReference type="EMBL" id="JACHMN010000002">
    <property type="protein sequence ID" value="MBB5870964.1"/>
    <property type="molecule type" value="Genomic_DNA"/>
</dbReference>
<sequence>MTGSWQELLSTALVGTRRRALPAVTDADALGAVLSAVDVADPATALLDRAAIHTTHRRAGLTASAAGDAVVEAPADDRRPVPPAAAQRIVGLLADSGDRGLVGEWLALANARDLVAPAQLLPDLLELARRRPELRDRVLTAGGTRATWLARLRPEWAVLIEEVQAPVEDPARWHEGTIVERVAYLTGLRRTDPDAALALLTEVWPDEPHAERTKLIEALRTGLNAADEAFLEEALDDRRKEIRDRAAELLGSLPGSALGQRMADRAVMLVRAHRRAARPDVILVEPPAECDRAMRRDGIPAKAPQGVGERAFWLVEILARTPLSVWTRGSAALAATPGAVLSLSVAGDFETEWSRGLARAAIAQGAAEWAGPLTDALSGAANLPIEDRVALEELFSLLPAEERTARAREAFADNSAIGPVRAVELAPTPWPKPLADTVLGHIAAQVPKHRYSARVSELCRLGEAGIPAERAADVLALATSLARQHPDHHGVTDLRRLATTLNLRHDMHKEFA</sequence>
<evidence type="ECO:0008006" key="3">
    <source>
        <dbReference type="Google" id="ProtNLM"/>
    </source>
</evidence>
<dbReference type="InterPro" id="IPR043746">
    <property type="entry name" value="DUF5691"/>
</dbReference>
<gene>
    <name evidence="1" type="ORF">F4553_004343</name>
</gene>
<dbReference type="RefSeq" id="WP_184838708.1">
    <property type="nucleotide sequence ID" value="NZ_JACHMN010000002.1"/>
</dbReference>